<name>A0A7T4EG22_9CORY</name>
<dbReference type="EMBL" id="CP066007">
    <property type="protein sequence ID" value="QQB46714.1"/>
    <property type="molecule type" value="Genomic_DNA"/>
</dbReference>
<dbReference type="RefSeq" id="WP_143336832.1">
    <property type="nucleotide sequence ID" value="NZ_CP066007.1"/>
</dbReference>
<gene>
    <name evidence="1" type="ORF">I6I10_01860</name>
</gene>
<protein>
    <submittedName>
        <fullName evidence="1">Uncharacterized protein</fullName>
    </submittedName>
</protein>
<dbReference type="Proteomes" id="UP000596145">
    <property type="component" value="Chromosome"/>
</dbReference>
<evidence type="ECO:0000313" key="2">
    <source>
        <dbReference type="Proteomes" id="UP000596145"/>
    </source>
</evidence>
<proteinExistence type="predicted"/>
<dbReference type="AlphaFoldDB" id="A0A7T4EG22"/>
<dbReference type="OrthoDB" id="4412570at2"/>
<accession>A0A7T4EG22</accession>
<evidence type="ECO:0000313" key="1">
    <source>
        <dbReference type="EMBL" id="QQB46714.1"/>
    </source>
</evidence>
<reference evidence="1 2" key="1">
    <citation type="submission" date="2020-12" db="EMBL/GenBank/DDBJ databases">
        <title>FDA dAtabase for Regulatory Grade micrObial Sequences (FDA-ARGOS): Supporting development and validation of Infectious Disease Dx tests.</title>
        <authorList>
            <person name="Sproer C."/>
            <person name="Gronow S."/>
            <person name="Severitt S."/>
            <person name="Schroder I."/>
            <person name="Tallon L."/>
            <person name="Sadzewicz L."/>
            <person name="Zhao X."/>
            <person name="Boylan J."/>
            <person name="Ott S."/>
            <person name="Bowen H."/>
            <person name="Vavikolanu K."/>
            <person name="Mehta A."/>
            <person name="Aluvathingal J."/>
            <person name="Nadendla S."/>
            <person name="Lowell S."/>
            <person name="Myers T."/>
            <person name="Yan Y."/>
            <person name="Sichtig H."/>
        </authorList>
    </citation>
    <scope>NUCLEOTIDE SEQUENCE [LARGE SCALE GENOMIC DNA]</scope>
    <source>
        <strain evidence="1 2">FDAARGOS_1053</strain>
    </source>
</reference>
<sequence>MSDGTVSLNVDGKPVGSFRKPWAKDANGQLVPTDFEIDGNTLVQRVSHSSNSSYPVVADPHFEWQVISGKIYLNKKETQVTGGLAGATSIAAIPWLAAIPSIPTKIASTVLGSIATIAAWAITAHNQGVCLGITVGDFSGFPPSPVSNFHHTGEHCN</sequence>
<organism evidence="1 2">
    <name type="scientific">Corynebacterium glucuronolyticum</name>
    <dbReference type="NCBI Taxonomy" id="39791"/>
    <lineage>
        <taxon>Bacteria</taxon>
        <taxon>Bacillati</taxon>
        <taxon>Actinomycetota</taxon>
        <taxon>Actinomycetes</taxon>
        <taxon>Mycobacteriales</taxon>
        <taxon>Corynebacteriaceae</taxon>
        <taxon>Corynebacterium</taxon>
    </lineage>
</organism>
<dbReference type="GeneID" id="92758944"/>